<dbReference type="InterPro" id="IPR034660">
    <property type="entry name" value="DinB/YfiT-like"/>
</dbReference>
<evidence type="ECO:0000313" key="1">
    <source>
        <dbReference type="EMBL" id="MDP5274108.1"/>
    </source>
</evidence>
<dbReference type="SUPFAM" id="SSF109854">
    <property type="entry name" value="DinB/YfiT-like putative metalloenzymes"/>
    <property type="match status" value="1"/>
</dbReference>
<organism evidence="1 2">
    <name type="scientific">Chengkuizengella axinellae</name>
    <dbReference type="NCBI Taxonomy" id="3064388"/>
    <lineage>
        <taxon>Bacteria</taxon>
        <taxon>Bacillati</taxon>
        <taxon>Bacillota</taxon>
        <taxon>Bacilli</taxon>
        <taxon>Bacillales</taxon>
        <taxon>Paenibacillaceae</taxon>
        <taxon>Chengkuizengella</taxon>
    </lineage>
</organism>
<sequence length="178" mass="20536">MSSIGKLYLETVLHNFEGMKLLGEKSITQVKEEQINFSENEDSNSIAIIVKHLNGNMKSRWENFLASDGESTGRDRDQEFEGKIDTKEELLSVWNEGWAFVFDAIRDLNESDLNKTITIRSQSLSVLQAIQRQISHYSYHIGQIVYISKQLSDSWNSLSIPRGQSKEFNKQMMNRNKN</sequence>
<keyword evidence="2" id="KW-1185">Reference proteome</keyword>
<dbReference type="Gene3D" id="1.20.120.450">
    <property type="entry name" value="dinb family like domain"/>
    <property type="match status" value="1"/>
</dbReference>
<name>A0ABT9IXZ0_9BACL</name>
<reference evidence="1 2" key="1">
    <citation type="submission" date="2023-08" db="EMBL/GenBank/DDBJ databases">
        <authorList>
            <person name="Park J.-S."/>
        </authorList>
    </citation>
    <scope>NUCLEOTIDE SEQUENCE [LARGE SCALE GENOMIC DNA]</scope>
    <source>
        <strain evidence="1 2">2205SS18-9</strain>
    </source>
</reference>
<dbReference type="InterPro" id="IPR011466">
    <property type="entry name" value="DUF1572"/>
</dbReference>
<dbReference type="EMBL" id="JAVAMP010000002">
    <property type="protein sequence ID" value="MDP5274108.1"/>
    <property type="molecule type" value="Genomic_DNA"/>
</dbReference>
<accession>A0ABT9IXZ0</accession>
<dbReference type="Proteomes" id="UP001231941">
    <property type="component" value="Unassembled WGS sequence"/>
</dbReference>
<protein>
    <submittedName>
        <fullName evidence="1">DUF1572 family protein</fullName>
    </submittedName>
</protein>
<proteinExistence type="predicted"/>
<evidence type="ECO:0000313" key="2">
    <source>
        <dbReference type="Proteomes" id="UP001231941"/>
    </source>
</evidence>
<comment type="caution">
    <text evidence="1">The sequence shown here is derived from an EMBL/GenBank/DDBJ whole genome shotgun (WGS) entry which is preliminary data.</text>
</comment>
<dbReference type="RefSeq" id="WP_305991398.1">
    <property type="nucleotide sequence ID" value="NZ_JAVAMP010000002.1"/>
</dbReference>
<dbReference type="Pfam" id="PF07609">
    <property type="entry name" value="DUF1572"/>
    <property type="match status" value="1"/>
</dbReference>
<gene>
    <name evidence="1" type="ORF">Q5Y73_08320</name>
</gene>